<feature type="region of interest" description="Disordered" evidence="1">
    <location>
        <begin position="65"/>
        <end position="115"/>
    </location>
</feature>
<dbReference type="HOGENOM" id="CLU_1511622_0_0_1"/>
<dbReference type="VEuPathDB" id="FungiDB:MYCTH_2122065"/>
<evidence type="ECO:0000313" key="2">
    <source>
        <dbReference type="EMBL" id="AEO53226.1"/>
    </source>
</evidence>
<dbReference type="Proteomes" id="UP000007322">
    <property type="component" value="Chromosome 1"/>
</dbReference>
<gene>
    <name evidence="2" type="ORF">MYCTH_2122065</name>
</gene>
<keyword evidence="3" id="KW-1185">Reference proteome</keyword>
<dbReference type="InParanoid" id="G2Q0S6"/>
<evidence type="ECO:0000256" key="1">
    <source>
        <dbReference type="SAM" id="MobiDB-lite"/>
    </source>
</evidence>
<dbReference type="AlphaFoldDB" id="G2Q0S6"/>
<sequence length="178" mass="19389">MGRAAQWQPSGENLGSKKSEMRYVAPRVTVDRILRRINNEGTAQGARDAKQFEFAAILRARQAQSRRGGFARLSRGGSVDGKSRDTNKDARVRQQTMQETQKHFPSPSETRSGRLHTNSALSRVQDRGLDHGCAAARKNPSGQASTHAATLLSITLARCAQLAERPNRIALPSAQSAA</sequence>
<dbReference type="EMBL" id="CP003002">
    <property type="protein sequence ID" value="AEO53226.1"/>
    <property type="molecule type" value="Genomic_DNA"/>
</dbReference>
<dbReference type="RefSeq" id="XP_003658471.1">
    <property type="nucleotide sequence ID" value="XM_003658423.1"/>
</dbReference>
<dbReference type="KEGG" id="mtm:MYCTH_2122065"/>
<protein>
    <submittedName>
        <fullName evidence="2">Uncharacterized protein</fullName>
    </submittedName>
</protein>
<feature type="compositionally biased region" description="Basic and acidic residues" evidence="1">
    <location>
        <begin position="81"/>
        <end position="92"/>
    </location>
</feature>
<evidence type="ECO:0000313" key="3">
    <source>
        <dbReference type="Proteomes" id="UP000007322"/>
    </source>
</evidence>
<organism evidence="2 3">
    <name type="scientific">Thermothelomyces thermophilus (strain ATCC 42464 / BCRC 31852 / DSM 1799)</name>
    <name type="common">Sporotrichum thermophile</name>
    <dbReference type="NCBI Taxonomy" id="573729"/>
    <lineage>
        <taxon>Eukaryota</taxon>
        <taxon>Fungi</taxon>
        <taxon>Dikarya</taxon>
        <taxon>Ascomycota</taxon>
        <taxon>Pezizomycotina</taxon>
        <taxon>Sordariomycetes</taxon>
        <taxon>Sordariomycetidae</taxon>
        <taxon>Sordariales</taxon>
        <taxon>Chaetomiaceae</taxon>
        <taxon>Thermothelomyces</taxon>
    </lineage>
</organism>
<feature type="region of interest" description="Disordered" evidence="1">
    <location>
        <begin position="1"/>
        <end position="20"/>
    </location>
</feature>
<name>G2Q0S6_THET4</name>
<reference evidence="2 3" key="1">
    <citation type="journal article" date="2011" name="Nat. Biotechnol.">
        <title>Comparative genomic analysis of the thermophilic biomass-degrading fungi Myceliophthora thermophila and Thielavia terrestris.</title>
        <authorList>
            <person name="Berka R.M."/>
            <person name="Grigoriev I.V."/>
            <person name="Otillar R."/>
            <person name="Salamov A."/>
            <person name="Grimwood J."/>
            <person name="Reid I."/>
            <person name="Ishmael N."/>
            <person name="John T."/>
            <person name="Darmond C."/>
            <person name="Moisan M.-C."/>
            <person name="Henrissat B."/>
            <person name="Coutinho P.M."/>
            <person name="Lombard V."/>
            <person name="Natvig D.O."/>
            <person name="Lindquist E."/>
            <person name="Schmutz J."/>
            <person name="Lucas S."/>
            <person name="Harris P."/>
            <person name="Powlowski J."/>
            <person name="Bellemare A."/>
            <person name="Taylor D."/>
            <person name="Butler G."/>
            <person name="de Vries R.P."/>
            <person name="Allijn I.E."/>
            <person name="van den Brink J."/>
            <person name="Ushinsky S."/>
            <person name="Storms R."/>
            <person name="Powell A.J."/>
            <person name="Paulsen I.T."/>
            <person name="Elbourne L.D.H."/>
            <person name="Baker S.E."/>
            <person name="Magnuson J."/>
            <person name="LaBoissiere S."/>
            <person name="Clutterbuck A.J."/>
            <person name="Martinez D."/>
            <person name="Wogulis M."/>
            <person name="de Leon A.L."/>
            <person name="Rey M.W."/>
            <person name="Tsang A."/>
        </authorList>
    </citation>
    <scope>NUCLEOTIDE SEQUENCE [LARGE SCALE GENOMIC DNA]</scope>
    <source>
        <strain evidence="3">ATCC 42464 / BCRC 31852 / DSM 1799</strain>
    </source>
</reference>
<proteinExistence type="predicted"/>
<accession>G2Q0S6</accession>
<dbReference type="GeneID" id="11505400"/>